<protein>
    <submittedName>
        <fullName evidence="2">Anti-sigma B factor antagonist</fullName>
    </submittedName>
</protein>
<dbReference type="Gene3D" id="3.30.750.24">
    <property type="entry name" value="STAS domain"/>
    <property type="match status" value="1"/>
</dbReference>
<dbReference type="RefSeq" id="WP_110853106.1">
    <property type="nucleotide sequence ID" value="NZ_QKLZ01000011.1"/>
</dbReference>
<dbReference type="Proteomes" id="UP000250222">
    <property type="component" value="Unassembled WGS sequence"/>
</dbReference>
<organism evidence="2 3">
    <name type="scientific">Georgenia satyanarayanai</name>
    <dbReference type="NCBI Taxonomy" id="860221"/>
    <lineage>
        <taxon>Bacteria</taxon>
        <taxon>Bacillati</taxon>
        <taxon>Actinomycetota</taxon>
        <taxon>Actinomycetes</taxon>
        <taxon>Micrococcales</taxon>
        <taxon>Bogoriellaceae</taxon>
        <taxon>Georgenia</taxon>
    </lineage>
</organism>
<sequence length="100" mass="10391">MSDPADAEVRLAVVGEIDLSTVPVLEAALSPLIAEGATRIALDLSGVTFCDVSGLNRLLATRRTLDGLGSELVLHGPCPSLQLLLDVLDPALELAPPLTH</sequence>
<accession>A0A2Y9C7A8</accession>
<keyword evidence="3" id="KW-1185">Reference proteome</keyword>
<dbReference type="CDD" id="cd07043">
    <property type="entry name" value="STAS_anti-anti-sigma_factors"/>
    <property type="match status" value="1"/>
</dbReference>
<dbReference type="SUPFAM" id="SSF52091">
    <property type="entry name" value="SpoIIaa-like"/>
    <property type="match status" value="1"/>
</dbReference>
<proteinExistence type="predicted"/>
<evidence type="ECO:0000313" key="3">
    <source>
        <dbReference type="Proteomes" id="UP000250222"/>
    </source>
</evidence>
<dbReference type="PANTHER" id="PTHR33495">
    <property type="entry name" value="ANTI-SIGMA FACTOR ANTAGONIST TM_1081-RELATED-RELATED"/>
    <property type="match status" value="1"/>
</dbReference>
<dbReference type="Pfam" id="PF13466">
    <property type="entry name" value="STAS_2"/>
    <property type="match status" value="1"/>
</dbReference>
<feature type="domain" description="STAS" evidence="1">
    <location>
        <begin position="11"/>
        <end position="86"/>
    </location>
</feature>
<evidence type="ECO:0000313" key="2">
    <source>
        <dbReference type="EMBL" id="SSA44943.1"/>
    </source>
</evidence>
<name>A0A2Y9C7A8_9MICO</name>
<dbReference type="InterPro" id="IPR036513">
    <property type="entry name" value="STAS_dom_sf"/>
</dbReference>
<evidence type="ECO:0000259" key="1">
    <source>
        <dbReference type="PROSITE" id="PS50801"/>
    </source>
</evidence>
<dbReference type="AlphaFoldDB" id="A0A2Y9C7A8"/>
<dbReference type="InterPro" id="IPR058548">
    <property type="entry name" value="MlaB-like_STAS"/>
</dbReference>
<dbReference type="GO" id="GO:0043856">
    <property type="term" value="F:anti-sigma factor antagonist activity"/>
    <property type="evidence" value="ECO:0007669"/>
    <property type="project" value="TreeGrafter"/>
</dbReference>
<dbReference type="PROSITE" id="PS50801">
    <property type="entry name" value="STAS"/>
    <property type="match status" value="1"/>
</dbReference>
<dbReference type="PANTHER" id="PTHR33495:SF2">
    <property type="entry name" value="ANTI-SIGMA FACTOR ANTAGONIST TM_1081-RELATED"/>
    <property type="match status" value="1"/>
</dbReference>
<dbReference type="InterPro" id="IPR002645">
    <property type="entry name" value="STAS_dom"/>
</dbReference>
<dbReference type="EMBL" id="UETB01000011">
    <property type="protein sequence ID" value="SSA44943.1"/>
    <property type="molecule type" value="Genomic_DNA"/>
</dbReference>
<dbReference type="OrthoDB" id="9793697at2"/>
<reference evidence="2 3" key="1">
    <citation type="submission" date="2016-10" db="EMBL/GenBank/DDBJ databases">
        <authorList>
            <person name="Cai Z."/>
        </authorList>
    </citation>
    <scope>NUCLEOTIDE SEQUENCE [LARGE SCALE GENOMIC DNA]</scope>
    <source>
        <strain evidence="2 3">CGMCC 1.10826</strain>
    </source>
</reference>
<gene>
    <name evidence="2" type="ORF">SAMN05216184_1116</name>
</gene>